<proteinExistence type="predicted"/>
<dbReference type="EMBL" id="UXAW01000074">
    <property type="protein sequence ID" value="VDC30097.1"/>
    <property type="molecule type" value="Genomic_DNA"/>
</dbReference>
<sequence>MPHPQGCRRVAHGLQESPSDPAPRRERHLKNVTLKNTLPELKRQVPWLGRYLCQDEGIRLMFIDSQIMERVISRRIAAGLPVLTVHDSVIVPYTRSRLVQAVMRTAAGEMVGRELPVDAKFPGLDEFRDKPQHIRQEFENRRETAYCEGYLNRLRAWEAVSGETVVPYRMKQKGEEQKF</sequence>
<evidence type="ECO:0000313" key="3">
    <source>
        <dbReference type="Proteomes" id="UP000277498"/>
    </source>
</evidence>
<organism evidence="2 3">
    <name type="scientific">Pseudogemmobacter humi</name>
    <dbReference type="NCBI Taxonomy" id="2483812"/>
    <lineage>
        <taxon>Bacteria</taxon>
        <taxon>Pseudomonadati</taxon>
        <taxon>Pseudomonadota</taxon>
        <taxon>Alphaproteobacteria</taxon>
        <taxon>Rhodobacterales</taxon>
        <taxon>Paracoccaceae</taxon>
        <taxon>Pseudogemmobacter</taxon>
    </lineage>
</organism>
<feature type="region of interest" description="Disordered" evidence="1">
    <location>
        <begin position="1"/>
        <end position="27"/>
    </location>
</feature>
<name>A0A3P5X6Y4_9RHOB</name>
<gene>
    <name evidence="2" type="ORF">XINFAN_02429</name>
</gene>
<reference evidence="2 3" key="1">
    <citation type="submission" date="2018-11" db="EMBL/GenBank/DDBJ databases">
        <authorList>
            <person name="Criscuolo A."/>
        </authorList>
    </citation>
    <scope>NUCLEOTIDE SEQUENCE [LARGE SCALE GENOMIC DNA]</scope>
    <source>
        <strain evidence="2">ACIP111625</strain>
    </source>
</reference>
<dbReference type="Proteomes" id="UP000277498">
    <property type="component" value="Unassembled WGS sequence"/>
</dbReference>
<keyword evidence="3" id="KW-1185">Reference proteome</keyword>
<protein>
    <submittedName>
        <fullName evidence="2">Uncharacterized protein</fullName>
    </submittedName>
</protein>
<accession>A0A3P5X6Y4</accession>
<dbReference type="AlphaFoldDB" id="A0A3P5X6Y4"/>
<evidence type="ECO:0000256" key="1">
    <source>
        <dbReference type="SAM" id="MobiDB-lite"/>
    </source>
</evidence>
<evidence type="ECO:0000313" key="2">
    <source>
        <dbReference type="EMBL" id="VDC30097.1"/>
    </source>
</evidence>